<sequence length="114" mass="12935">MSFPILFTIPPSSRHEFIVLDASSKPSLKALNKQITSTLASSPNCAEFMGKYKSQETKEQIQEFKIHWSSKEYDLKVWPEYTVVTDENFGAILELLKKDPKSGVLEVKVGKPEE</sequence>
<protein>
    <submittedName>
        <fullName evidence="1">Uncharacterized protein</fullName>
    </submittedName>
</protein>
<dbReference type="InParanoid" id="A0A1Y2M282"/>
<dbReference type="OMA" id="FMAKHKA"/>
<name>A0A1Y2M282_EPING</name>
<proteinExistence type="predicted"/>
<keyword evidence="2" id="KW-1185">Reference proteome</keyword>
<accession>A0A1Y2M282</accession>
<dbReference type="Proteomes" id="UP000193240">
    <property type="component" value="Unassembled WGS sequence"/>
</dbReference>
<reference evidence="1 2" key="1">
    <citation type="journal article" date="2017" name="Genome Announc.">
        <title>Genome sequence of the saprophytic ascomycete Epicoccum nigrum ICMP 19927 strain isolated from New Zealand.</title>
        <authorList>
            <person name="Fokin M."/>
            <person name="Fleetwood D."/>
            <person name="Weir B.S."/>
            <person name="Villas-Boas S.G."/>
        </authorList>
    </citation>
    <scope>NUCLEOTIDE SEQUENCE [LARGE SCALE GENOMIC DNA]</scope>
    <source>
        <strain evidence="1 2">ICMP 19927</strain>
    </source>
</reference>
<organism evidence="1 2">
    <name type="scientific">Epicoccum nigrum</name>
    <name type="common">Soil fungus</name>
    <name type="synonym">Epicoccum purpurascens</name>
    <dbReference type="NCBI Taxonomy" id="105696"/>
    <lineage>
        <taxon>Eukaryota</taxon>
        <taxon>Fungi</taxon>
        <taxon>Dikarya</taxon>
        <taxon>Ascomycota</taxon>
        <taxon>Pezizomycotina</taxon>
        <taxon>Dothideomycetes</taxon>
        <taxon>Pleosporomycetidae</taxon>
        <taxon>Pleosporales</taxon>
        <taxon>Pleosporineae</taxon>
        <taxon>Didymellaceae</taxon>
        <taxon>Epicoccum</taxon>
    </lineage>
</organism>
<dbReference type="EMBL" id="KZ107844">
    <property type="protein sequence ID" value="OSS49318.1"/>
    <property type="molecule type" value="Genomic_DNA"/>
</dbReference>
<gene>
    <name evidence="1" type="ORF">B5807_05490</name>
</gene>
<evidence type="ECO:0000313" key="2">
    <source>
        <dbReference type="Proteomes" id="UP000193240"/>
    </source>
</evidence>
<dbReference type="AlphaFoldDB" id="A0A1Y2M282"/>
<evidence type="ECO:0000313" key="1">
    <source>
        <dbReference type="EMBL" id="OSS49318.1"/>
    </source>
</evidence>